<dbReference type="NCBIfam" id="TIGR02937">
    <property type="entry name" value="sigma70-ECF"/>
    <property type="match status" value="1"/>
</dbReference>
<dbReference type="SUPFAM" id="SSF88659">
    <property type="entry name" value="Sigma3 and sigma4 domains of RNA polymerase sigma factors"/>
    <property type="match status" value="1"/>
</dbReference>
<dbReference type="PANTHER" id="PTHR43133">
    <property type="entry name" value="RNA POLYMERASE ECF-TYPE SIGMA FACTO"/>
    <property type="match status" value="1"/>
</dbReference>
<dbReference type="EMBL" id="LCKS01000001">
    <property type="protein sequence ID" value="KKU03440.1"/>
    <property type="molecule type" value="Genomic_DNA"/>
</dbReference>
<feature type="domain" description="RNA polymerase sigma-70 region 2" evidence="5">
    <location>
        <begin position="12"/>
        <end position="71"/>
    </location>
</feature>
<keyword evidence="2" id="KW-0805">Transcription regulation</keyword>
<dbReference type="InterPro" id="IPR039425">
    <property type="entry name" value="RNA_pol_sigma-70-like"/>
</dbReference>
<gene>
    <name evidence="7" type="ORF">UX05_C0001G0069</name>
</gene>
<name>A0A0G1Q455_9BACT</name>
<dbReference type="GO" id="GO:0016987">
    <property type="term" value="F:sigma factor activity"/>
    <property type="evidence" value="ECO:0007669"/>
    <property type="project" value="UniProtKB-KW"/>
</dbReference>
<reference evidence="7 8" key="1">
    <citation type="journal article" date="2015" name="Nature">
        <title>rRNA introns, odd ribosomes, and small enigmatic genomes across a large radiation of phyla.</title>
        <authorList>
            <person name="Brown C.T."/>
            <person name="Hug L.A."/>
            <person name="Thomas B.C."/>
            <person name="Sharon I."/>
            <person name="Castelle C.J."/>
            <person name="Singh A."/>
            <person name="Wilkins M.J."/>
            <person name="Williams K.H."/>
            <person name="Banfield J.F."/>
        </authorList>
    </citation>
    <scope>NUCLEOTIDE SEQUENCE [LARGE SCALE GENOMIC DNA]</scope>
</reference>
<protein>
    <submittedName>
        <fullName evidence="7">Uncharacterized protein</fullName>
    </submittedName>
</protein>
<evidence type="ECO:0000256" key="4">
    <source>
        <dbReference type="ARBA" id="ARBA00023163"/>
    </source>
</evidence>
<evidence type="ECO:0000259" key="6">
    <source>
        <dbReference type="Pfam" id="PF08281"/>
    </source>
</evidence>
<dbReference type="InterPro" id="IPR013325">
    <property type="entry name" value="RNA_pol_sigma_r2"/>
</dbReference>
<evidence type="ECO:0000313" key="8">
    <source>
        <dbReference type="Proteomes" id="UP000034264"/>
    </source>
</evidence>
<dbReference type="InterPro" id="IPR013249">
    <property type="entry name" value="RNA_pol_sigma70_r4_t2"/>
</dbReference>
<dbReference type="GO" id="GO:0006352">
    <property type="term" value="P:DNA-templated transcription initiation"/>
    <property type="evidence" value="ECO:0007669"/>
    <property type="project" value="InterPro"/>
</dbReference>
<sequence length="166" mass="19351">MSINADYSSKILHFLLKRSGGDYEAAREAVQETWVAALKSYRTFRHKSSYFTWLCKIALNKLADYYRGQVRHQSHFVVPAVEKFNSIFDPSLSPDEKVALDELRAKVNACLNLLPSEYRQLLQLRYYEQLTNREICLRLKLSARSLEGKLYRARKAFSLYFTIAKA</sequence>
<dbReference type="InterPro" id="IPR014284">
    <property type="entry name" value="RNA_pol_sigma-70_dom"/>
</dbReference>
<dbReference type="Pfam" id="PF04542">
    <property type="entry name" value="Sigma70_r2"/>
    <property type="match status" value="1"/>
</dbReference>
<dbReference type="InterPro" id="IPR013324">
    <property type="entry name" value="RNA_pol_sigma_r3/r4-like"/>
</dbReference>
<proteinExistence type="inferred from homology"/>
<comment type="similarity">
    <text evidence="1">Belongs to the sigma-70 factor family. ECF subfamily.</text>
</comment>
<dbReference type="Pfam" id="PF08281">
    <property type="entry name" value="Sigma70_r4_2"/>
    <property type="match status" value="1"/>
</dbReference>
<evidence type="ECO:0000313" key="7">
    <source>
        <dbReference type="EMBL" id="KKU03440.1"/>
    </source>
</evidence>
<dbReference type="GO" id="GO:0003677">
    <property type="term" value="F:DNA binding"/>
    <property type="evidence" value="ECO:0007669"/>
    <property type="project" value="InterPro"/>
</dbReference>
<dbReference type="PANTHER" id="PTHR43133:SF51">
    <property type="entry name" value="RNA POLYMERASE SIGMA FACTOR"/>
    <property type="match status" value="1"/>
</dbReference>
<evidence type="ECO:0000259" key="5">
    <source>
        <dbReference type="Pfam" id="PF04542"/>
    </source>
</evidence>
<dbReference type="SUPFAM" id="SSF88946">
    <property type="entry name" value="Sigma2 domain of RNA polymerase sigma factors"/>
    <property type="match status" value="1"/>
</dbReference>
<keyword evidence="3" id="KW-0731">Sigma factor</keyword>
<dbReference type="Gene3D" id="1.10.1740.10">
    <property type="match status" value="1"/>
</dbReference>
<comment type="caution">
    <text evidence="7">The sequence shown here is derived from an EMBL/GenBank/DDBJ whole genome shotgun (WGS) entry which is preliminary data.</text>
</comment>
<organism evidence="7 8">
    <name type="scientific">Candidatus Amesbacteria bacterium GW2011_GWC2_45_19</name>
    <dbReference type="NCBI Taxonomy" id="1618366"/>
    <lineage>
        <taxon>Bacteria</taxon>
        <taxon>Candidatus Amesiibacteriota</taxon>
    </lineage>
</organism>
<dbReference type="Proteomes" id="UP000034264">
    <property type="component" value="Unassembled WGS sequence"/>
</dbReference>
<evidence type="ECO:0000256" key="3">
    <source>
        <dbReference type="ARBA" id="ARBA00023082"/>
    </source>
</evidence>
<dbReference type="Gene3D" id="1.10.10.10">
    <property type="entry name" value="Winged helix-like DNA-binding domain superfamily/Winged helix DNA-binding domain"/>
    <property type="match status" value="1"/>
</dbReference>
<feature type="domain" description="RNA polymerase sigma factor 70 region 4 type 2" evidence="6">
    <location>
        <begin position="106"/>
        <end position="156"/>
    </location>
</feature>
<dbReference type="InterPro" id="IPR036388">
    <property type="entry name" value="WH-like_DNA-bd_sf"/>
</dbReference>
<evidence type="ECO:0000256" key="1">
    <source>
        <dbReference type="ARBA" id="ARBA00010641"/>
    </source>
</evidence>
<evidence type="ECO:0000256" key="2">
    <source>
        <dbReference type="ARBA" id="ARBA00023015"/>
    </source>
</evidence>
<keyword evidence="4" id="KW-0804">Transcription</keyword>
<dbReference type="AlphaFoldDB" id="A0A0G1Q455"/>
<accession>A0A0G1Q455</accession>
<dbReference type="InterPro" id="IPR007627">
    <property type="entry name" value="RNA_pol_sigma70_r2"/>
</dbReference>